<dbReference type="EMBL" id="CAJVCH010338461">
    <property type="protein sequence ID" value="CAG7815192.1"/>
    <property type="molecule type" value="Genomic_DNA"/>
</dbReference>
<accession>A0A8J2KLH8</accession>
<dbReference type="PANTHER" id="PTHR42643:SF32">
    <property type="entry name" value="IONOTROPIC RECEPTOR 31A, ISOFORM C-RELATED"/>
    <property type="match status" value="1"/>
</dbReference>
<comment type="similarity">
    <text evidence="2">Belongs to the glutamate-gated ion channel (TC 1.A.10.1) family.</text>
</comment>
<keyword evidence="12" id="KW-1185">Reference proteome</keyword>
<dbReference type="InterPro" id="IPR001320">
    <property type="entry name" value="Iontro_rcpt_C"/>
</dbReference>
<feature type="domain" description="Ionotropic glutamate receptor C-terminal" evidence="10">
    <location>
        <begin position="289"/>
        <end position="483"/>
    </location>
</feature>
<dbReference type="AlphaFoldDB" id="A0A8J2KLH8"/>
<proteinExistence type="inferred from homology"/>
<dbReference type="OrthoDB" id="6117597at2759"/>
<feature type="transmembrane region" description="Helical" evidence="9">
    <location>
        <begin position="549"/>
        <end position="569"/>
    </location>
</feature>
<evidence type="ECO:0000313" key="11">
    <source>
        <dbReference type="EMBL" id="CAG7815192.1"/>
    </source>
</evidence>
<gene>
    <name evidence="11" type="ORF">AFUS01_LOCUS25890</name>
</gene>
<dbReference type="Proteomes" id="UP000708208">
    <property type="component" value="Unassembled WGS sequence"/>
</dbReference>
<keyword evidence="3" id="KW-1003">Cell membrane</keyword>
<organism evidence="11 12">
    <name type="scientific">Allacma fusca</name>
    <dbReference type="NCBI Taxonomy" id="39272"/>
    <lineage>
        <taxon>Eukaryota</taxon>
        <taxon>Metazoa</taxon>
        <taxon>Ecdysozoa</taxon>
        <taxon>Arthropoda</taxon>
        <taxon>Hexapoda</taxon>
        <taxon>Collembola</taxon>
        <taxon>Symphypleona</taxon>
        <taxon>Sminthuridae</taxon>
        <taxon>Allacma</taxon>
    </lineage>
</organism>
<evidence type="ECO:0000256" key="6">
    <source>
        <dbReference type="ARBA" id="ARBA00023136"/>
    </source>
</evidence>
<evidence type="ECO:0000256" key="5">
    <source>
        <dbReference type="ARBA" id="ARBA00022989"/>
    </source>
</evidence>
<dbReference type="GO" id="GO:0050906">
    <property type="term" value="P:detection of stimulus involved in sensory perception"/>
    <property type="evidence" value="ECO:0007669"/>
    <property type="project" value="UniProtKB-ARBA"/>
</dbReference>
<evidence type="ECO:0000256" key="3">
    <source>
        <dbReference type="ARBA" id="ARBA00022475"/>
    </source>
</evidence>
<dbReference type="InterPro" id="IPR052192">
    <property type="entry name" value="Insect_Ionotropic_Sensory_Rcpt"/>
</dbReference>
<name>A0A8J2KLH8_9HEXA</name>
<evidence type="ECO:0000256" key="4">
    <source>
        <dbReference type="ARBA" id="ARBA00022692"/>
    </source>
</evidence>
<feature type="transmembrane region" description="Helical" evidence="9">
    <location>
        <begin position="288"/>
        <end position="308"/>
    </location>
</feature>
<dbReference type="GO" id="GO:0015276">
    <property type="term" value="F:ligand-gated monoatomic ion channel activity"/>
    <property type="evidence" value="ECO:0007669"/>
    <property type="project" value="InterPro"/>
</dbReference>
<keyword evidence="8" id="KW-0325">Glycoprotein</keyword>
<evidence type="ECO:0000259" key="10">
    <source>
        <dbReference type="Pfam" id="PF00060"/>
    </source>
</evidence>
<reference evidence="11" key="1">
    <citation type="submission" date="2021-06" db="EMBL/GenBank/DDBJ databases">
        <authorList>
            <person name="Hodson N. C."/>
            <person name="Mongue J. A."/>
            <person name="Jaron S. K."/>
        </authorList>
    </citation>
    <scope>NUCLEOTIDE SEQUENCE</scope>
</reference>
<dbReference type="Pfam" id="PF00060">
    <property type="entry name" value="Lig_chan"/>
    <property type="match status" value="1"/>
</dbReference>
<protein>
    <recommendedName>
        <fullName evidence="10">Ionotropic glutamate receptor C-terminal domain-containing protein</fullName>
    </recommendedName>
</protein>
<evidence type="ECO:0000256" key="7">
    <source>
        <dbReference type="ARBA" id="ARBA00023170"/>
    </source>
</evidence>
<sequence length="583" mass="65654">MIFMYMHAGSEPRCEVEVTTYSSVTLAEFLSDTNTEYSGDTLVIVNVAEFEISEFVNKLSGVTMTSQRKITCIIVFPEITTRIYRDLIMTPSIISYSLSLQVFLMEFNSLEKDDSGAHSALTWRLHHVFSSIRLQKFSLWLPLASEDIDRLVDVPGKFQNVSIKTAGVPFDAINPHLLGTRTLNGTFEFTGGFELELIRYLAVALNFSIIPIRGKHYVGLAKNGSLTGIGAQVATGEADISITSHEYIPYRQNKISYLHPTYSSPINAYIVRLPVSSFRDVFFNCCEVPVWLSLILFWVLSSILTRGFSWLKHRSGKLSQNDEAVGKDAILFVTGAACQQGWHISPDSVSMRLIVLASFITHIVFYATFTAALVSVLSVDQQLIHSSHDLTKYQYKMYSDGSVLTAEYIAHKVEGKSINDLSLVNRNVSTIDAFKKIYSGKAGLITFSGVFYPQLKTYFECECDVENSETKSQEKICKDIQQVSVTQVPLKAGAFLPKHSPLKPYFNQKIVLMMERGIRHRFLTIFFRNSVGQCGKAPTETVPIEFKDIWTAIMILLIGYFSSWMILLGERILSWLSFKNINL</sequence>
<keyword evidence="5 9" id="KW-1133">Transmembrane helix</keyword>
<keyword evidence="7" id="KW-0675">Receptor</keyword>
<evidence type="ECO:0000256" key="8">
    <source>
        <dbReference type="ARBA" id="ARBA00023180"/>
    </source>
</evidence>
<feature type="transmembrane region" description="Helical" evidence="9">
    <location>
        <begin position="353"/>
        <end position="377"/>
    </location>
</feature>
<evidence type="ECO:0000256" key="9">
    <source>
        <dbReference type="SAM" id="Phobius"/>
    </source>
</evidence>
<evidence type="ECO:0000256" key="2">
    <source>
        <dbReference type="ARBA" id="ARBA00008685"/>
    </source>
</evidence>
<keyword evidence="6 9" id="KW-0472">Membrane</keyword>
<comment type="subcellular location">
    <subcellularLocation>
        <location evidence="1">Cell membrane</location>
        <topology evidence="1">Multi-pass membrane protein</topology>
    </subcellularLocation>
</comment>
<dbReference type="GO" id="GO:0005886">
    <property type="term" value="C:plasma membrane"/>
    <property type="evidence" value="ECO:0007669"/>
    <property type="project" value="UniProtKB-SubCell"/>
</dbReference>
<comment type="caution">
    <text evidence="11">The sequence shown here is derived from an EMBL/GenBank/DDBJ whole genome shotgun (WGS) entry which is preliminary data.</text>
</comment>
<dbReference type="PANTHER" id="PTHR42643">
    <property type="entry name" value="IONOTROPIC RECEPTOR 20A-RELATED"/>
    <property type="match status" value="1"/>
</dbReference>
<keyword evidence="4 9" id="KW-0812">Transmembrane</keyword>
<evidence type="ECO:0000313" key="12">
    <source>
        <dbReference type="Proteomes" id="UP000708208"/>
    </source>
</evidence>
<evidence type="ECO:0000256" key="1">
    <source>
        <dbReference type="ARBA" id="ARBA00004651"/>
    </source>
</evidence>